<proteinExistence type="predicted"/>
<evidence type="ECO:0000256" key="1">
    <source>
        <dbReference type="SAM" id="MobiDB-lite"/>
    </source>
</evidence>
<reference evidence="2" key="1">
    <citation type="submission" date="2019-12" db="EMBL/GenBank/DDBJ databases">
        <title>Novel species isolated from a subtropical stream in China.</title>
        <authorList>
            <person name="Lu H."/>
        </authorList>
    </citation>
    <scope>NUCLEOTIDE SEQUENCE [LARGE SCALE GENOMIC DNA]</scope>
    <source>
        <strain evidence="2">FT81W</strain>
    </source>
</reference>
<organism evidence="2 3">
    <name type="scientific">Duganella vulcania</name>
    <dbReference type="NCBI Taxonomy" id="2692166"/>
    <lineage>
        <taxon>Bacteria</taxon>
        <taxon>Pseudomonadati</taxon>
        <taxon>Pseudomonadota</taxon>
        <taxon>Betaproteobacteria</taxon>
        <taxon>Burkholderiales</taxon>
        <taxon>Oxalobacteraceae</taxon>
        <taxon>Telluria group</taxon>
        <taxon>Duganella</taxon>
    </lineage>
</organism>
<comment type="caution">
    <text evidence="2">The sequence shown here is derived from an EMBL/GenBank/DDBJ whole genome shotgun (WGS) entry which is preliminary data.</text>
</comment>
<accession>A0A845GW30</accession>
<protein>
    <submittedName>
        <fullName evidence="2">Uncharacterized protein</fullName>
    </submittedName>
</protein>
<feature type="region of interest" description="Disordered" evidence="1">
    <location>
        <begin position="1"/>
        <end position="31"/>
    </location>
</feature>
<gene>
    <name evidence="2" type="ORF">GTP90_30785</name>
</gene>
<evidence type="ECO:0000313" key="2">
    <source>
        <dbReference type="EMBL" id="MYM98241.1"/>
    </source>
</evidence>
<name>A0A845GW30_9BURK</name>
<dbReference type="RefSeq" id="WP_161087088.1">
    <property type="nucleotide sequence ID" value="NZ_WWCX01000108.1"/>
</dbReference>
<sequence>MSTRKKNAVLPRQGKQGTSSKGESAVPYGPPRLSPEIEAMLMVGEEHVIINQEVNDNTGFMAELIDSI</sequence>
<dbReference type="AlphaFoldDB" id="A0A845GW30"/>
<evidence type="ECO:0000313" key="3">
    <source>
        <dbReference type="Proteomes" id="UP000447355"/>
    </source>
</evidence>
<dbReference type="Proteomes" id="UP000447355">
    <property type="component" value="Unassembled WGS sequence"/>
</dbReference>
<dbReference type="EMBL" id="WWCX01000108">
    <property type="protein sequence ID" value="MYM98241.1"/>
    <property type="molecule type" value="Genomic_DNA"/>
</dbReference>